<sequence length="197" mass="20915">MVRAGLTTDRVVAAAADLADSIGFGKVTISALARGFGVKDASLYSHVKNLQDLRTRVALLAAGEFIDRIEAAVAGRAGRDALIAFADAYRSFALECPGRYEATRMRVDPAVVAAAPAYHRTVETTSSMLRAYGLTEPDLTDAVRLLRSTFHGFTALEADGGFGAPRAVQTSWERAVEALHFLLANWPSATGGTGRGE</sequence>
<keyword evidence="2 4" id="KW-0238">DNA-binding</keyword>
<proteinExistence type="predicted"/>
<dbReference type="Proteomes" id="UP001235744">
    <property type="component" value="Chromosome"/>
</dbReference>
<dbReference type="RefSeq" id="WP_219571696.1">
    <property type="nucleotide sequence ID" value="NZ_CP120988.1"/>
</dbReference>
<keyword evidence="1" id="KW-0805">Transcription regulation</keyword>
<evidence type="ECO:0000256" key="2">
    <source>
        <dbReference type="ARBA" id="ARBA00023125"/>
    </source>
</evidence>
<dbReference type="PROSITE" id="PS50977">
    <property type="entry name" value="HTH_TETR_2"/>
    <property type="match status" value="1"/>
</dbReference>
<protein>
    <submittedName>
        <fullName evidence="6">TetR-like C-terminal domain-containing protein</fullName>
    </submittedName>
</protein>
<feature type="DNA-binding region" description="H-T-H motif" evidence="4">
    <location>
        <begin position="28"/>
        <end position="47"/>
    </location>
</feature>
<dbReference type="InterPro" id="IPR025996">
    <property type="entry name" value="MT1864/Rv1816-like_C"/>
</dbReference>
<name>A0ABY9J151_9ACTN</name>
<evidence type="ECO:0000259" key="5">
    <source>
        <dbReference type="PROSITE" id="PS50977"/>
    </source>
</evidence>
<gene>
    <name evidence="6" type="ORF">P8A19_03865</name>
</gene>
<evidence type="ECO:0000313" key="7">
    <source>
        <dbReference type="Proteomes" id="UP001235744"/>
    </source>
</evidence>
<dbReference type="EMBL" id="CP120988">
    <property type="protein sequence ID" value="WLQ61552.1"/>
    <property type="molecule type" value="Genomic_DNA"/>
</dbReference>
<keyword evidence="3" id="KW-0804">Transcription</keyword>
<evidence type="ECO:0000313" key="6">
    <source>
        <dbReference type="EMBL" id="WLQ61552.1"/>
    </source>
</evidence>
<reference evidence="6 7" key="1">
    <citation type="submission" date="2023-03" db="EMBL/GenBank/DDBJ databases">
        <title>Isolation and description of six Streptomyces strains from soil environments, able to metabolize different microbial glucans.</title>
        <authorList>
            <person name="Widen T."/>
            <person name="Larsbrink J."/>
        </authorList>
    </citation>
    <scope>NUCLEOTIDE SEQUENCE [LARGE SCALE GENOMIC DNA]</scope>
    <source>
        <strain evidence="6 7">Alt2</strain>
    </source>
</reference>
<organism evidence="6 7">
    <name type="scientific">Streptomyces poriferorum</name>
    <dbReference type="NCBI Taxonomy" id="2798799"/>
    <lineage>
        <taxon>Bacteria</taxon>
        <taxon>Bacillati</taxon>
        <taxon>Actinomycetota</taxon>
        <taxon>Actinomycetes</taxon>
        <taxon>Kitasatosporales</taxon>
        <taxon>Streptomycetaceae</taxon>
        <taxon>Streptomyces</taxon>
    </lineage>
</organism>
<dbReference type="InterPro" id="IPR001647">
    <property type="entry name" value="HTH_TetR"/>
</dbReference>
<dbReference type="Pfam" id="PF13305">
    <property type="entry name" value="TetR_C_33"/>
    <property type="match status" value="1"/>
</dbReference>
<keyword evidence="7" id="KW-1185">Reference proteome</keyword>
<evidence type="ECO:0000256" key="4">
    <source>
        <dbReference type="PROSITE-ProRule" id="PRU00335"/>
    </source>
</evidence>
<feature type="domain" description="HTH tetR-type" evidence="5">
    <location>
        <begin position="5"/>
        <end position="65"/>
    </location>
</feature>
<accession>A0ABY9J151</accession>
<evidence type="ECO:0000256" key="3">
    <source>
        <dbReference type="ARBA" id="ARBA00023163"/>
    </source>
</evidence>
<evidence type="ECO:0000256" key="1">
    <source>
        <dbReference type="ARBA" id="ARBA00023015"/>
    </source>
</evidence>